<dbReference type="AlphaFoldDB" id="A0A917TK26"/>
<dbReference type="Proteomes" id="UP000642070">
    <property type="component" value="Unassembled WGS sequence"/>
</dbReference>
<reference evidence="2" key="1">
    <citation type="journal article" date="2014" name="Int. J. Syst. Evol. Microbiol.">
        <title>Complete genome sequence of Corynebacterium casei LMG S-19264T (=DSM 44701T), isolated from a smear-ripened cheese.</title>
        <authorList>
            <consortium name="US DOE Joint Genome Institute (JGI-PGF)"/>
            <person name="Walter F."/>
            <person name="Albersmeier A."/>
            <person name="Kalinowski J."/>
            <person name="Ruckert C."/>
        </authorList>
    </citation>
    <scope>NUCLEOTIDE SEQUENCE</scope>
    <source>
        <strain evidence="2">JCM 19831</strain>
    </source>
</reference>
<keyword evidence="1" id="KW-0732">Signal</keyword>
<dbReference type="EMBL" id="BMPI01000010">
    <property type="protein sequence ID" value="GGM23808.1"/>
    <property type="molecule type" value="Genomic_DNA"/>
</dbReference>
<keyword evidence="3" id="KW-1185">Reference proteome</keyword>
<feature type="chain" id="PRO_5039709660" evidence="1">
    <location>
        <begin position="22"/>
        <end position="104"/>
    </location>
</feature>
<protein>
    <submittedName>
        <fullName evidence="2">Membrane protein</fullName>
    </submittedName>
</protein>
<proteinExistence type="predicted"/>
<feature type="signal peptide" evidence="1">
    <location>
        <begin position="1"/>
        <end position="21"/>
    </location>
</feature>
<reference evidence="2" key="2">
    <citation type="submission" date="2020-09" db="EMBL/GenBank/DDBJ databases">
        <authorList>
            <person name="Sun Q."/>
            <person name="Ohkuma M."/>
        </authorList>
    </citation>
    <scope>NUCLEOTIDE SEQUENCE</scope>
    <source>
        <strain evidence="2">JCM 19831</strain>
    </source>
</reference>
<evidence type="ECO:0000256" key="1">
    <source>
        <dbReference type="SAM" id="SignalP"/>
    </source>
</evidence>
<sequence length="104" mass="10794">MILLTFAIVQAGLFYFAQSIALGAATQGVSAGRGYQADAAAGQRRASNFLNSVGVGLDDPQVTVIRTATEIRVTVTGHAVSVLPGLTWTVTKTAHGPIERPTTP</sequence>
<name>A0A917TK26_9ACTN</name>
<evidence type="ECO:0000313" key="3">
    <source>
        <dbReference type="Proteomes" id="UP000642070"/>
    </source>
</evidence>
<evidence type="ECO:0000313" key="2">
    <source>
        <dbReference type="EMBL" id="GGM23808.1"/>
    </source>
</evidence>
<organism evidence="2 3">
    <name type="scientific">Dactylosporangium sucinum</name>
    <dbReference type="NCBI Taxonomy" id="1424081"/>
    <lineage>
        <taxon>Bacteria</taxon>
        <taxon>Bacillati</taxon>
        <taxon>Actinomycetota</taxon>
        <taxon>Actinomycetes</taxon>
        <taxon>Micromonosporales</taxon>
        <taxon>Micromonosporaceae</taxon>
        <taxon>Dactylosporangium</taxon>
    </lineage>
</organism>
<accession>A0A917TK26</accession>
<gene>
    <name evidence="2" type="ORF">GCM10007977_026190</name>
</gene>
<comment type="caution">
    <text evidence="2">The sequence shown here is derived from an EMBL/GenBank/DDBJ whole genome shotgun (WGS) entry which is preliminary data.</text>
</comment>